<evidence type="ECO:0000256" key="1">
    <source>
        <dbReference type="SAM" id="Phobius"/>
    </source>
</evidence>
<keyword evidence="1" id="KW-0472">Membrane</keyword>
<organism evidence="4 6">
    <name type="scientific">Macrostomum lignano</name>
    <dbReference type="NCBI Taxonomy" id="282301"/>
    <lineage>
        <taxon>Eukaryota</taxon>
        <taxon>Metazoa</taxon>
        <taxon>Spiralia</taxon>
        <taxon>Lophotrochozoa</taxon>
        <taxon>Platyhelminthes</taxon>
        <taxon>Rhabditophora</taxon>
        <taxon>Macrostomorpha</taxon>
        <taxon>Macrostomida</taxon>
        <taxon>Macrostomidae</taxon>
        <taxon>Macrostomum</taxon>
    </lineage>
</organism>
<dbReference type="Proteomes" id="UP000215902">
    <property type="component" value="Unassembled WGS sequence"/>
</dbReference>
<protein>
    <recommendedName>
        <fullName evidence="3">Ig-like domain-containing protein</fullName>
    </recommendedName>
</protein>
<dbReference type="InterPro" id="IPR013783">
    <property type="entry name" value="Ig-like_fold"/>
</dbReference>
<comment type="caution">
    <text evidence="4">The sequence shown here is derived from an EMBL/GenBank/DDBJ whole genome shotgun (WGS) entry which is preliminary data.</text>
</comment>
<reference evidence="4 6" key="1">
    <citation type="submission" date="2017-06" db="EMBL/GenBank/DDBJ databases">
        <title>A platform for efficient transgenesis in Macrostomum lignano, a flatworm model organism for stem cell research.</title>
        <authorList>
            <person name="Berezikov E."/>
        </authorList>
    </citation>
    <scope>NUCLEOTIDE SEQUENCE [LARGE SCALE GENOMIC DNA]</scope>
    <source>
        <strain evidence="4">DV1</strain>
        <tissue evidence="4">Whole organism</tissue>
    </source>
</reference>
<evidence type="ECO:0000313" key="5">
    <source>
        <dbReference type="EMBL" id="PAA84024.1"/>
    </source>
</evidence>
<gene>
    <name evidence="4" type="ORF">BOX15_Mlig028035g1</name>
    <name evidence="5" type="ORF">BOX15_Mlig028035g2</name>
</gene>
<feature type="signal peptide" evidence="2">
    <location>
        <begin position="1"/>
        <end position="21"/>
    </location>
</feature>
<evidence type="ECO:0000256" key="2">
    <source>
        <dbReference type="SAM" id="SignalP"/>
    </source>
</evidence>
<evidence type="ECO:0000313" key="4">
    <source>
        <dbReference type="EMBL" id="PAA50689.1"/>
    </source>
</evidence>
<feature type="domain" description="Ig-like" evidence="3">
    <location>
        <begin position="42"/>
        <end position="132"/>
    </location>
</feature>
<keyword evidence="6" id="KW-1185">Reference proteome</keyword>
<dbReference type="PROSITE" id="PS50835">
    <property type="entry name" value="IG_LIKE"/>
    <property type="match status" value="1"/>
</dbReference>
<dbReference type="SUPFAM" id="SSF48726">
    <property type="entry name" value="Immunoglobulin"/>
    <property type="match status" value="1"/>
</dbReference>
<keyword evidence="2" id="KW-0732">Signal</keyword>
<dbReference type="Gene3D" id="2.60.40.10">
    <property type="entry name" value="Immunoglobulins"/>
    <property type="match status" value="1"/>
</dbReference>
<keyword evidence="1" id="KW-0812">Transmembrane</keyword>
<accession>A0A267DQ58</accession>
<dbReference type="EMBL" id="NIVC01000391">
    <property type="protein sequence ID" value="PAA84024.1"/>
    <property type="molecule type" value="Genomic_DNA"/>
</dbReference>
<feature type="chain" id="PRO_5011915966" description="Ig-like domain-containing protein" evidence="2">
    <location>
        <begin position="22"/>
        <end position="329"/>
    </location>
</feature>
<keyword evidence="1" id="KW-1133">Transmembrane helix</keyword>
<evidence type="ECO:0000313" key="6">
    <source>
        <dbReference type="Proteomes" id="UP000215902"/>
    </source>
</evidence>
<dbReference type="AlphaFoldDB" id="A0A267DQ58"/>
<sequence length="329" mass="36837">MLLSVMLLLTLIASRLPTSRPQRNLADESITEWVNFLRWLQPGVTSFTLSFGDSLSLDCRGTSHVKKVRLPLALEWRLHDRALTDEGPTGRVSLMDDDGRLTVENVNERDGGLYAAYAETRSLARLLDLSLATGPNDTRVQLGDRFLGSRLALCLFVVRVETLRVFSLREGDPFEVNASSWLAPVADTLDALGMAQEEWSLAWYHQDETSVPCRRIAVCHLALNGSHEVGNGGWSLELRSLVDTKSQRRVLMEFSVTVLPALSYLESFPLETHQYYMVSGTLMIALFLLSLHLFNNLNWTPFAFDVLPDQVSPKAVLDQAGVFLKDSRV</sequence>
<evidence type="ECO:0000259" key="3">
    <source>
        <dbReference type="PROSITE" id="PS50835"/>
    </source>
</evidence>
<feature type="transmembrane region" description="Helical" evidence="1">
    <location>
        <begin position="275"/>
        <end position="294"/>
    </location>
</feature>
<proteinExistence type="predicted"/>
<name>A0A267DQ58_9PLAT</name>
<dbReference type="InterPro" id="IPR007110">
    <property type="entry name" value="Ig-like_dom"/>
</dbReference>
<dbReference type="EMBL" id="NIVC01003585">
    <property type="protein sequence ID" value="PAA50689.1"/>
    <property type="molecule type" value="Genomic_DNA"/>
</dbReference>
<dbReference type="InterPro" id="IPR036179">
    <property type="entry name" value="Ig-like_dom_sf"/>
</dbReference>